<dbReference type="EMBL" id="UINC01114438">
    <property type="protein sequence ID" value="SVC84744.1"/>
    <property type="molecule type" value="Genomic_DNA"/>
</dbReference>
<name>A0A382QGT2_9ZZZZ</name>
<dbReference type="AlphaFoldDB" id="A0A382QGT2"/>
<evidence type="ECO:0000313" key="1">
    <source>
        <dbReference type="EMBL" id="SVC84744.1"/>
    </source>
</evidence>
<sequence length="39" mass="4655">MTMKLHKLTENKVEYCNLHFRCNVECDHVFVKKLGLGKF</sequence>
<protein>
    <submittedName>
        <fullName evidence="1">Uncharacterized protein</fullName>
    </submittedName>
</protein>
<organism evidence="1">
    <name type="scientific">marine metagenome</name>
    <dbReference type="NCBI Taxonomy" id="408172"/>
    <lineage>
        <taxon>unclassified sequences</taxon>
        <taxon>metagenomes</taxon>
        <taxon>ecological metagenomes</taxon>
    </lineage>
</organism>
<accession>A0A382QGT2</accession>
<reference evidence="1" key="1">
    <citation type="submission" date="2018-05" db="EMBL/GenBank/DDBJ databases">
        <authorList>
            <person name="Lanie J.A."/>
            <person name="Ng W.-L."/>
            <person name="Kazmierczak K.M."/>
            <person name="Andrzejewski T.M."/>
            <person name="Davidsen T.M."/>
            <person name="Wayne K.J."/>
            <person name="Tettelin H."/>
            <person name="Glass J.I."/>
            <person name="Rusch D."/>
            <person name="Podicherti R."/>
            <person name="Tsui H.-C.T."/>
            <person name="Winkler M.E."/>
        </authorList>
    </citation>
    <scope>NUCLEOTIDE SEQUENCE</scope>
</reference>
<gene>
    <name evidence="1" type="ORF">METZ01_LOCUS337598</name>
</gene>
<proteinExistence type="predicted"/>